<keyword evidence="5" id="KW-1185">Reference proteome</keyword>
<evidence type="ECO:0000259" key="3">
    <source>
        <dbReference type="Pfam" id="PF02397"/>
    </source>
</evidence>
<dbReference type="Proteomes" id="UP000244912">
    <property type="component" value="Unassembled WGS sequence"/>
</dbReference>
<name>A0A2R8BYK1_9RHOB</name>
<dbReference type="RefSeq" id="WP_108895020.1">
    <property type="nucleotide sequence ID" value="NZ_ONZF01000007.1"/>
</dbReference>
<evidence type="ECO:0000256" key="1">
    <source>
        <dbReference type="ARBA" id="ARBA00006464"/>
    </source>
</evidence>
<feature type="domain" description="Bacterial sugar transferase" evidence="3">
    <location>
        <begin position="3"/>
        <end position="176"/>
    </location>
</feature>
<dbReference type="OrthoDB" id="9808602at2"/>
<dbReference type="GO" id="GO:0000271">
    <property type="term" value="P:polysaccharide biosynthetic process"/>
    <property type="evidence" value="ECO:0007669"/>
    <property type="project" value="UniProtKB-KW"/>
</dbReference>
<accession>A0A2R8BYK1</accession>
<gene>
    <name evidence="4" type="primary">epsL</name>
    <name evidence="4" type="ORF">PAA8504_03074</name>
</gene>
<protein>
    <submittedName>
        <fullName evidence="4">Putative sugar transferase EpsL</fullName>
        <ecNumber evidence="4">2.-.-.-</ecNumber>
    </submittedName>
</protein>
<organism evidence="4 5">
    <name type="scientific">Palleronia abyssalis</name>
    <dbReference type="NCBI Taxonomy" id="1501240"/>
    <lineage>
        <taxon>Bacteria</taxon>
        <taxon>Pseudomonadati</taxon>
        <taxon>Pseudomonadota</taxon>
        <taxon>Alphaproteobacteria</taxon>
        <taxon>Rhodobacterales</taxon>
        <taxon>Roseobacteraceae</taxon>
        <taxon>Palleronia</taxon>
    </lineage>
</organism>
<dbReference type="GO" id="GO:0016780">
    <property type="term" value="F:phosphotransferase activity, for other substituted phosphate groups"/>
    <property type="evidence" value="ECO:0007669"/>
    <property type="project" value="TreeGrafter"/>
</dbReference>
<dbReference type="Pfam" id="PF02397">
    <property type="entry name" value="Bac_transf"/>
    <property type="match status" value="1"/>
</dbReference>
<dbReference type="EMBL" id="ONZF01000007">
    <property type="protein sequence ID" value="SPJ25224.1"/>
    <property type="molecule type" value="Genomic_DNA"/>
</dbReference>
<dbReference type="InterPro" id="IPR003362">
    <property type="entry name" value="Bact_transf"/>
</dbReference>
<sequence>MPRAIEISLTLALLIAVAPVAIAVALAVRIGLGRPVLFRQVRAGRGGHPVVIHKFRSMSDARDASGALLPDAERTNGVGRVIRRYRFDEIPQLLSILRGDTALVGPRPLLPETVSGFGPAGDVRARVRPGLTGWAQISGNSRLSDIEKVSLDLWYVEHRSATLDLAILGMTIRTLLIGEIRAEERIRAARDGLSAQAGLGAGRP</sequence>
<dbReference type="PANTHER" id="PTHR30576:SF8">
    <property type="entry name" value="UNDECAPRENYL-PHOSPHATE GALACTOSE PHOSPHOTRANSFERASE"/>
    <property type="match status" value="1"/>
</dbReference>
<dbReference type="AlphaFoldDB" id="A0A2R8BYK1"/>
<comment type="similarity">
    <text evidence="1">Belongs to the bacterial sugar transferase family.</text>
</comment>
<reference evidence="5" key="1">
    <citation type="submission" date="2018-03" db="EMBL/GenBank/DDBJ databases">
        <authorList>
            <person name="Rodrigo-Torres L."/>
            <person name="Arahal R. D."/>
            <person name="Lucena T."/>
        </authorList>
    </citation>
    <scope>NUCLEOTIDE SEQUENCE [LARGE SCALE GENOMIC DNA]</scope>
    <source>
        <strain evidence="5">CECT 8504</strain>
    </source>
</reference>
<dbReference type="PANTHER" id="PTHR30576">
    <property type="entry name" value="COLANIC BIOSYNTHESIS UDP-GLUCOSE LIPID CARRIER TRANSFERASE"/>
    <property type="match status" value="1"/>
</dbReference>
<keyword evidence="2" id="KW-0270">Exopolysaccharide synthesis</keyword>
<keyword evidence="4" id="KW-0808">Transferase</keyword>
<evidence type="ECO:0000256" key="2">
    <source>
        <dbReference type="ARBA" id="ARBA00023169"/>
    </source>
</evidence>
<evidence type="ECO:0000313" key="4">
    <source>
        <dbReference type="EMBL" id="SPJ25224.1"/>
    </source>
</evidence>
<evidence type="ECO:0000313" key="5">
    <source>
        <dbReference type="Proteomes" id="UP000244912"/>
    </source>
</evidence>
<dbReference type="EC" id="2.-.-.-" evidence="4"/>
<proteinExistence type="inferred from homology"/>